<dbReference type="Gene3D" id="3.50.30.80">
    <property type="entry name" value="IlvD/EDD C-terminal domain-like"/>
    <property type="match status" value="1"/>
</dbReference>
<evidence type="ECO:0000256" key="5">
    <source>
        <dbReference type="ARBA" id="ARBA00023014"/>
    </source>
</evidence>
<keyword evidence="3 9" id="KW-0479">Metal-binding</keyword>
<dbReference type="InterPro" id="IPR056740">
    <property type="entry name" value="ILV_EDD_C"/>
</dbReference>
<dbReference type="SUPFAM" id="SSF143975">
    <property type="entry name" value="IlvD/EDD N-terminal domain-like"/>
    <property type="match status" value="1"/>
</dbReference>
<evidence type="ECO:0000313" key="13">
    <source>
        <dbReference type="Proteomes" id="UP000076066"/>
    </source>
</evidence>
<dbReference type="GeneID" id="53317708"/>
<evidence type="ECO:0000313" key="12">
    <source>
        <dbReference type="EMBL" id="AMW35919.1"/>
    </source>
</evidence>
<dbReference type="RefSeq" id="WP_066137330.1">
    <property type="nucleotide sequence ID" value="NZ_CP014527.1"/>
</dbReference>
<dbReference type="GO" id="GO:0004456">
    <property type="term" value="F:phosphogluconate dehydratase activity"/>
    <property type="evidence" value="ECO:0007669"/>
    <property type="project" value="UniProtKB-UniRule"/>
</dbReference>
<dbReference type="EMBL" id="CP014527">
    <property type="protein sequence ID" value="AMW35919.1"/>
    <property type="molecule type" value="Genomic_DNA"/>
</dbReference>
<dbReference type="GO" id="GO:0019521">
    <property type="term" value="P:D-gluconate metabolic process"/>
    <property type="evidence" value="ECO:0007669"/>
    <property type="project" value="UniProtKB-KW"/>
</dbReference>
<keyword evidence="13" id="KW-1185">Reference proteome</keyword>
<dbReference type="GO" id="GO:0009255">
    <property type="term" value="P:Entner-Doudoroff pathway through 6-phosphogluconate"/>
    <property type="evidence" value="ECO:0007669"/>
    <property type="project" value="UniProtKB-UniRule"/>
</dbReference>
<dbReference type="Pfam" id="PF00920">
    <property type="entry name" value="ILVD_EDD_N"/>
    <property type="match status" value="1"/>
</dbReference>
<evidence type="ECO:0000256" key="3">
    <source>
        <dbReference type="ARBA" id="ARBA00022723"/>
    </source>
</evidence>
<evidence type="ECO:0000256" key="7">
    <source>
        <dbReference type="ARBA" id="ARBA00023239"/>
    </source>
</evidence>
<comment type="similarity">
    <text evidence="1 9">Belongs to the IlvD/Edd family.</text>
</comment>
<feature type="binding site" evidence="9">
    <location>
        <position position="224"/>
    </location>
    <ligand>
        <name>[4Fe-4S] cluster</name>
        <dbReference type="ChEBI" id="CHEBI:49883"/>
    </ligand>
</feature>
<keyword evidence="8 9" id="KW-0119">Carbohydrate metabolism</keyword>
<dbReference type="GO" id="GO:0046872">
    <property type="term" value="F:metal ion binding"/>
    <property type="evidence" value="ECO:0007669"/>
    <property type="project" value="UniProtKB-KW"/>
</dbReference>
<comment type="cofactor">
    <cofactor evidence="9">
        <name>[4Fe-4S] cluster</name>
        <dbReference type="ChEBI" id="CHEBI:49883"/>
    </cofactor>
    <text evidence="9">Binds 1 [4Fe-4S] cluster.</text>
</comment>
<dbReference type="PROSITE" id="PS00887">
    <property type="entry name" value="ILVD_EDD_2"/>
    <property type="match status" value="1"/>
</dbReference>
<keyword evidence="5 9" id="KW-0411">Iron-sulfur</keyword>
<sequence>MTIHPGIASVTRRIAERSRETRHAYLQRLRAARGASRPSRMELGCSNFAHGVAACEAHQKQVLMAPEAPGIGIVTAYNDMLSAHQPFETYPQILRAAVASAGGFAQVAGGVPAMCDGITQGRAGMELSLFSRDVIAMATAVALSHDMFDGALLLGVCDKIVPGLVTGALCFGHLPMIFVPAGPMPSGISNAEKAKVRQEFASGRVGHDELLAAEMAAYHAPGTCTFYGTANSNQMLMEIMGLHLPGASFVAPGTALRHALTEEAGRRVTAMARGEEMAPIGEIIDERVITNALIGLLATGGSTNHTLHLVAMARAAGLVLDWQDFSDLSAIIPLLAKVYPNGEADVNAFHEAGGMAFLIRELLENGMLHGDVMTVAGLGLERYTRTPVLRDGTLVYVDLARDSADPAVLTTVGRPFAPDGGLKVLSGNLGRAVIKTSAVKPENRVVEAPCRVFDSQEAMLQAFQAGELNRDVVCVVRFQGPKANGMPELHKLTPPLGVLQDLGYKVALVTDGRMSGASGKVPAAIHVTPEALDTGMIGYVQDGDIIRLDAVAGVLELKVDPSLLHARSVPSAPVDQRFGTGRELFAPFRQLAGGAEEGAGIFRFDGRV</sequence>
<dbReference type="GO" id="GO:0051539">
    <property type="term" value="F:4 iron, 4 sulfur cluster binding"/>
    <property type="evidence" value="ECO:0007669"/>
    <property type="project" value="UniProtKB-UniRule"/>
</dbReference>
<evidence type="ECO:0000256" key="2">
    <source>
        <dbReference type="ARBA" id="ARBA00022485"/>
    </source>
</evidence>
<dbReference type="InterPro" id="IPR004786">
    <property type="entry name" value="6-phosphgluc_deHydtase"/>
</dbReference>
<dbReference type="NCBIfam" id="TIGR01196">
    <property type="entry name" value="edd"/>
    <property type="match status" value="1"/>
</dbReference>
<evidence type="ECO:0000259" key="11">
    <source>
        <dbReference type="Pfam" id="PF24877"/>
    </source>
</evidence>
<comment type="function">
    <text evidence="9">Catalyzes the dehydration of 6-phospho-D-gluconate to 2-dehydro-3-deoxy-6-phospho-D-gluconate.</text>
</comment>
<dbReference type="UniPathway" id="UPA00226"/>
<keyword evidence="6 9" id="KW-0311">Gluconate utilization</keyword>
<keyword evidence="4 9" id="KW-0408">Iron</keyword>
<dbReference type="InterPro" id="IPR037237">
    <property type="entry name" value="IlvD/EDD_N"/>
</dbReference>
<dbReference type="PANTHER" id="PTHR43661:SF1">
    <property type="entry name" value="PHOSPHOGLUCONATE DEHYDRATASE"/>
    <property type="match status" value="1"/>
</dbReference>
<organism evidence="12 13">
    <name type="scientific">Haematospirillum jordaniae</name>
    <dbReference type="NCBI Taxonomy" id="1549855"/>
    <lineage>
        <taxon>Bacteria</taxon>
        <taxon>Pseudomonadati</taxon>
        <taxon>Pseudomonadota</taxon>
        <taxon>Alphaproteobacteria</taxon>
        <taxon>Rhodospirillales</taxon>
        <taxon>Novispirillaceae</taxon>
        <taxon>Haematospirillum</taxon>
    </lineage>
</organism>
<evidence type="ECO:0000256" key="8">
    <source>
        <dbReference type="ARBA" id="ARBA00023277"/>
    </source>
</evidence>
<feature type="binding site" evidence="9">
    <location>
        <position position="157"/>
    </location>
    <ligand>
        <name>[4Fe-4S] cluster</name>
        <dbReference type="ChEBI" id="CHEBI:49883"/>
    </ligand>
</feature>
<keyword evidence="2 9" id="KW-0004">4Fe-4S</keyword>
<keyword evidence="7 9" id="KW-0456">Lyase</keyword>
<dbReference type="KEGG" id="hjo:AY555_11190"/>
<dbReference type="EC" id="4.2.1.12" evidence="9"/>
<evidence type="ECO:0000256" key="6">
    <source>
        <dbReference type="ARBA" id="ARBA00023064"/>
    </source>
</evidence>
<dbReference type="InterPro" id="IPR020558">
    <property type="entry name" value="DiOHA_6PGluconate_deHydtase_CS"/>
</dbReference>
<evidence type="ECO:0000259" key="10">
    <source>
        <dbReference type="Pfam" id="PF00920"/>
    </source>
</evidence>
<evidence type="ECO:0000256" key="1">
    <source>
        <dbReference type="ARBA" id="ARBA00006486"/>
    </source>
</evidence>
<dbReference type="Proteomes" id="UP000076066">
    <property type="component" value="Plasmid unnamed 2"/>
</dbReference>
<name>A0A145VS64_9PROT</name>
<feature type="domain" description="Dihydroxy-acid/6-phosphogluconate dehydratase N-terminal" evidence="10">
    <location>
        <begin position="69"/>
        <end position="380"/>
    </location>
</feature>
<gene>
    <name evidence="9" type="primary">edd</name>
    <name evidence="12" type="ORF">AY555_11190</name>
</gene>
<dbReference type="FunFam" id="3.50.30.80:FF:000001">
    <property type="entry name" value="Dihydroxy-acid dehydratase"/>
    <property type="match status" value="1"/>
</dbReference>
<dbReference type="AlphaFoldDB" id="A0A145VS64"/>
<dbReference type="Pfam" id="PF24877">
    <property type="entry name" value="ILV_EDD_C"/>
    <property type="match status" value="1"/>
</dbReference>
<reference evidence="12 13" key="1">
    <citation type="submission" date="2016-02" db="EMBL/GenBank/DDBJ databases">
        <title>Complete Genome of H5569, the type strain of the newly described species Haematospirillium jordaniae.</title>
        <authorList>
            <person name="Nicholson A.C."/>
            <person name="Humrighouse B.W."/>
            <person name="Loparov V."/>
            <person name="McQuiston J.R."/>
        </authorList>
    </citation>
    <scope>NUCLEOTIDE SEQUENCE [LARGE SCALE GENOMIC DNA]</scope>
    <source>
        <strain evidence="12 13">H5569</strain>
        <plasmid evidence="13">Plasmid unnamed 2</plasmid>
    </source>
</reference>
<dbReference type="OrthoDB" id="9807077at2"/>
<dbReference type="PROSITE" id="PS00886">
    <property type="entry name" value="ILVD_EDD_1"/>
    <property type="match status" value="1"/>
</dbReference>
<protein>
    <recommendedName>
        <fullName evidence="9">Phosphogluconate dehydratase</fullName>
        <ecNumber evidence="9">4.2.1.12</ecNumber>
    </recommendedName>
</protein>
<proteinExistence type="inferred from homology"/>
<accession>A0A145VS64</accession>
<dbReference type="InterPro" id="IPR000581">
    <property type="entry name" value="ILV_EDD_N"/>
</dbReference>
<geneLocation type="plasmid" evidence="12 13">
    <name>unnamed 2</name>
</geneLocation>
<keyword evidence="12" id="KW-0614">Plasmid</keyword>
<comment type="catalytic activity">
    <reaction evidence="9">
        <text>6-phospho-D-gluconate = 2-dehydro-3-deoxy-6-phospho-D-gluconate + H2O</text>
        <dbReference type="Rhea" id="RHEA:17277"/>
        <dbReference type="ChEBI" id="CHEBI:15377"/>
        <dbReference type="ChEBI" id="CHEBI:57569"/>
        <dbReference type="ChEBI" id="CHEBI:58759"/>
        <dbReference type="EC" id="4.2.1.12"/>
    </reaction>
</comment>
<evidence type="ECO:0000256" key="9">
    <source>
        <dbReference type="HAMAP-Rule" id="MF_02094"/>
    </source>
</evidence>
<evidence type="ECO:0000256" key="4">
    <source>
        <dbReference type="ARBA" id="ARBA00023004"/>
    </source>
</evidence>
<dbReference type="HAMAP" id="MF_02094">
    <property type="entry name" value="Edd"/>
    <property type="match status" value="1"/>
</dbReference>
<dbReference type="SUPFAM" id="SSF52016">
    <property type="entry name" value="LeuD/IlvD-like"/>
    <property type="match status" value="1"/>
</dbReference>
<dbReference type="GO" id="GO:0005829">
    <property type="term" value="C:cytosol"/>
    <property type="evidence" value="ECO:0007669"/>
    <property type="project" value="TreeGrafter"/>
</dbReference>
<feature type="domain" description="Dihydroxy-acid/6-phosphogluconate dehydratase C-terminal" evidence="11">
    <location>
        <begin position="408"/>
        <end position="599"/>
    </location>
</feature>
<dbReference type="PANTHER" id="PTHR43661">
    <property type="entry name" value="D-XYLONATE DEHYDRATASE"/>
    <property type="match status" value="1"/>
</dbReference>
<comment type="pathway">
    <text evidence="9">Carbohydrate metabolism; Entner-Doudoroff pathway.</text>
</comment>
<dbReference type="InterPro" id="IPR042096">
    <property type="entry name" value="Dihydro-acid_dehy_C"/>
</dbReference>